<protein>
    <recommendedName>
        <fullName evidence="3">Tetratricopeptide repeat-containing protein</fullName>
    </recommendedName>
</protein>
<evidence type="ECO:0000313" key="2">
    <source>
        <dbReference type="Proteomes" id="UP000199532"/>
    </source>
</evidence>
<keyword evidence="2" id="KW-1185">Reference proteome</keyword>
<evidence type="ECO:0000313" key="1">
    <source>
        <dbReference type="EMBL" id="SEI92906.1"/>
    </source>
</evidence>
<dbReference type="AlphaFoldDB" id="A0A1H6UMK5"/>
<gene>
    <name evidence="1" type="ORF">SAMN04487995_2594</name>
</gene>
<organism evidence="1 2">
    <name type="scientific">Dyadobacter koreensis</name>
    <dbReference type="NCBI Taxonomy" id="408657"/>
    <lineage>
        <taxon>Bacteria</taxon>
        <taxon>Pseudomonadati</taxon>
        <taxon>Bacteroidota</taxon>
        <taxon>Cytophagia</taxon>
        <taxon>Cytophagales</taxon>
        <taxon>Spirosomataceae</taxon>
        <taxon>Dyadobacter</taxon>
    </lineage>
</organism>
<dbReference type="Gene3D" id="1.25.40.10">
    <property type="entry name" value="Tetratricopeptide repeat domain"/>
    <property type="match status" value="2"/>
</dbReference>
<sequence length="573" mass="64619">MKNLILLLLSPFFLLGSFILGLFPKEANPPADESQSPITVCAAPGGTLIRAAKNGKFIGVMPGWGNYSYKISTSNDSAQFYFDQGLNLYYSYHMKEALASFKESSRLAPGSAMTYWGQALAMGPYYNSAHTYKMPAEIQSVLNNMNEKIALTTGKEKAMIEIMNYRYSNDLTDSKRKDLNLAYAASMRELILAYPDDLDIKALYVDAIMLIHAWDFWNNDGSPKPWTDEVVRLCETILEKNPDHPAALHYHIHLTEASRHPEQALPNADKLKELFPGVAHMVHMSSHEYQRNGLFAKGVAVNDAADENLLRYDSLAKNLGLVKHSPHYFAVQTYCALSGGMYETAMRDATRCRKSVAPTPETTYDQYLYMLPSLTLVRLGKWDEILKDNTVPDQHWTYATLLNDFSKGMAYVNTGKIDLAKKHLSQLQKKTKDPILEKRRIPFNAPLPIALIAGKILEGSIYFKEKNAVAAIASLNEAVKIEDGLIYTEPNDWPIPARQFLGAFYLKLRKPSLAEKVYQEDLVWNPGNGWSYLGLYQSSIAQKKTKNLSEYKRKYELAFSHAESIPEGSVFIR</sequence>
<dbReference type="Proteomes" id="UP000199532">
    <property type="component" value="Unassembled WGS sequence"/>
</dbReference>
<proteinExistence type="predicted"/>
<reference evidence="1 2" key="1">
    <citation type="submission" date="2016-10" db="EMBL/GenBank/DDBJ databases">
        <authorList>
            <person name="de Groot N.N."/>
        </authorList>
    </citation>
    <scope>NUCLEOTIDE SEQUENCE [LARGE SCALE GENOMIC DNA]</scope>
    <source>
        <strain evidence="1 2">DSM 19938</strain>
    </source>
</reference>
<dbReference type="OrthoDB" id="9778494at2"/>
<dbReference type="STRING" id="408657.SAMN04487995_2594"/>
<dbReference type="RefSeq" id="WP_090335596.1">
    <property type="nucleotide sequence ID" value="NZ_FNXY01000004.1"/>
</dbReference>
<accession>A0A1H6UMK5</accession>
<name>A0A1H6UMK5_9BACT</name>
<dbReference type="SUPFAM" id="SSF48452">
    <property type="entry name" value="TPR-like"/>
    <property type="match status" value="2"/>
</dbReference>
<dbReference type="PANTHER" id="PTHR45588:SF1">
    <property type="entry name" value="WW DOMAIN-CONTAINING PROTEIN"/>
    <property type="match status" value="1"/>
</dbReference>
<dbReference type="PANTHER" id="PTHR45588">
    <property type="entry name" value="TPR DOMAIN-CONTAINING PROTEIN"/>
    <property type="match status" value="1"/>
</dbReference>
<dbReference type="EMBL" id="FNXY01000004">
    <property type="protein sequence ID" value="SEI92906.1"/>
    <property type="molecule type" value="Genomic_DNA"/>
</dbReference>
<evidence type="ECO:0008006" key="3">
    <source>
        <dbReference type="Google" id="ProtNLM"/>
    </source>
</evidence>
<dbReference type="InterPro" id="IPR011990">
    <property type="entry name" value="TPR-like_helical_dom_sf"/>
</dbReference>